<proteinExistence type="predicted"/>
<dbReference type="EMBL" id="JALNTZ010000008">
    <property type="protein sequence ID" value="KAJ3642307.1"/>
    <property type="molecule type" value="Genomic_DNA"/>
</dbReference>
<evidence type="ECO:0000313" key="3">
    <source>
        <dbReference type="Proteomes" id="UP001168821"/>
    </source>
</evidence>
<accession>A0AA38M4K7</accession>
<feature type="region of interest" description="Disordered" evidence="1">
    <location>
        <begin position="218"/>
        <end position="238"/>
    </location>
</feature>
<feature type="compositionally biased region" description="Basic and acidic residues" evidence="1">
    <location>
        <begin position="52"/>
        <end position="63"/>
    </location>
</feature>
<name>A0AA38M4K7_9CUCU</name>
<feature type="compositionally biased region" description="Pro residues" evidence="1">
    <location>
        <begin position="76"/>
        <end position="86"/>
    </location>
</feature>
<feature type="region of interest" description="Disordered" evidence="1">
    <location>
        <begin position="300"/>
        <end position="387"/>
    </location>
</feature>
<keyword evidence="3" id="KW-1185">Reference proteome</keyword>
<feature type="region of interest" description="Disordered" evidence="1">
    <location>
        <begin position="32"/>
        <end position="86"/>
    </location>
</feature>
<dbReference type="Proteomes" id="UP001168821">
    <property type="component" value="Unassembled WGS sequence"/>
</dbReference>
<organism evidence="2 3">
    <name type="scientific">Zophobas morio</name>
    <dbReference type="NCBI Taxonomy" id="2755281"/>
    <lineage>
        <taxon>Eukaryota</taxon>
        <taxon>Metazoa</taxon>
        <taxon>Ecdysozoa</taxon>
        <taxon>Arthropoda</taxon>
        <taxon>Hexapoda</taxon>
        <taxon>Insecta</taxon>
        <taxon>Pterygota</taxon>
        <taxon>Neoptera</taxon>
        <taxon>Endopterygota</taxon>
        <taxon>Coleoptera</taxon>
        <taxon>Polyphaga</taxon>
        <taxon>Cucujiformia</taxon>
        <taxon>Tenebrionidae</taxon>
        <taxon>Zophobas</taxon>
    </lineage>
</organism>
<feature type="compositionally biased region" description="Acidic residues" evidence="1">
    <location>
        <begin position="329"/>
        <end position="339"/>
    </location>
</feature>
<sequence>MPKHCRLMLQYAGQNQYFYSRTNADSLCFSGKKTTPTSSISESKPKRIPSVLKDKKQPSKECGRATVKGGRTSPVVRPPVHPRAPAKPVPKVAEALAVLVQHLVFNVEAYQVPVLKKQVQKLRNETDEFRATSLIAENKKLYENFKEEINQNKRLCQHNEELKWKLKQNKEVVSKVLEQAAEESHFSRSFLSSSFNERHLSSNKQSLERALSFREKNSDRSWKSDLSPPSSPKVKGVVEKSDSVSYVLDLDESPDVVASRIVRRSFRNSTPPKTTPTKSPSNKRPRMKFPLSLSASASAILPSNSSRSRNGEFDGESAWVTSTPKRQDDDLDLDLDEDDLKLPALPSEMGRKNGAQALPSPKHLAGEAMISESNSEDESTSSSSVQL</sequence>
<evidence type="ECO:0000313" key="2">
    <source>
        <dbReference type="EMBL" id="KAJ3642307.1"/>
    </source>
</evidence>
<comment type="caution">
    <text evidence="2">The sequence shown here is derived from an EMBL/GenBank/DDBJ whole genome shotgun (WGS) entry which is preliminary data.</text>
</comment>
<feature type="region of interest" description="Disordered" evidence="1">
    <location>
        <begin position="261"/>
        <end position="288"/>
    </location>
</feature>
<feature type="compositionally biased region" description="Polar residues" evidence="1">
    <location>
        <begin position="32"/>
        <end position="42"/>
    </location>
</feature>
<gene>
    <name evidence="2" type="ORF">Zmor_025105</name>
</gene>
<protein>
    <submittedName>
        <fullName evidence="2">Uncharacterized protein</fullName>
    </submittedName>
</protein>
<dbReference type="AlphaFoldDB" id="A0AA38M4K7"/>
<feature type="compositionally biased region" description="Low complexity" evidence="1">
    <location>
        <begin position="268"/>
        <end position="280"/>
    </location>
</feature>
<evidence type="ECO:0000256" key="1">
    <source>
        <dbReference type="SAM" id="MobiDB-lite"/>
    </source>
</evidence>
<reference evidence="2" key="1">
    <citation type="journal article" date="2023" name="G3 (Bethesda)">
        <title>Whole genome assemblies of Zophobas morio and Tenebrio molitor.</title>
        <authorList>
            <person name="Kaur S."/>
            <person name="Stinson S.A."/>
            <person name="diCenzo G.C."/>
        </authorList>
    </citation>
    <scope>NUCLEOTIDE SEQUENCE</scope>
    <source>
        <strain evidence="2">QUZm001</strain>
    </source>
</reference>